<dbReference type="EMBL" id="CP019236">
    <property type="protein sequence ID" value="APW39011.1"/>
    <property type="molecule type" value="Genomic_DNA"/>
</dbReference>
<organism evidence="2 3">
    <name type="scientific">Rhodoferax koreensis</name>
    <dbReference type="NCBI Taxonomy" id="1842727"/>
    <lineage>
        <taxon>Bacteria</taxon>
        <taxon>Pseudomonadati</taxon>
        <taxon>Pseudomonadota</taxon>
        <taxon>Betaproteobacteria</taxon>
        <taxon>Burkholderiales</taxon>
        <taxon>Comamonadaceae</taxon>
        <taxon>Rhodoferax</taxon>
    </lineage>
</organism>
<evidence type="ECO:0000313" key="3">
    <source>
        <dbReference type="Proteomes" id="UP000186609"/>
    </source>
</evidence>
<dbReference type="RefSeq" id="WP_076201057.1">
    <property type="nucleotide sequence ID" value="NZ_CP019236.1"/>
</dbReference>
<dbReference type="InterPro" id="IPR014966">
    <property type="entry name" value="FRG-dom"/>
</dbReference>
<evidence type="ECO:0000259" key="1">
    <source>
        <dbReference type="SMART" id="SM00901"/>
    </source>
</evidence>
<reference evidence="2 3" key="1">
    <citation type="submission" date="2017-01" db="EMBL/GenBank/DDBJ databases">
        <authorList>
            <person name="Mah S.A."/>
            <person name="Swanson W.J."/>
            <person name="Moy G.W."/>
            <person name="Vacquier V.D."/>
        </authorList>
    </citation>
    <scope>NUCLEOTIDE SEQUENCE [LARGE SCALE GENOMIC DNA]</scope>
    <source>
        <strain evidence="2 3">DCY110</strain>
    </source>
</reference>
<gene>
    <name evidence="2" type="ORF">RD110_18835</name>
</gene>
<accession>A0A1P8JZ85</accession>
<dbReference type="KEGG" id="rhy:RD110_18835"/>
<feature type="domain" description="FRG" evidence="1">
    <location>
        <begin position="30"/>
        <end position="140"/>
    </location>
</feature>
<keyword evidence="3" id="KW-1185">Reference proteome</keyword>
<proteinExistence type="predicted"/>
<dbReference type="OrthoDB" id="9816036at2"/>
<dbReference type="Proteomes" id="UP000186609">
    <property type="component" value="Chromosome"/>
</dbReference>
<dbReference type="Pfam" id="PF08867">
    <property type="entry name" value="FRG"/>
    <property type="match status" value="1"/>
</dbReference>
<dbReference type="AlphaFoldDB" id="A0A1P8JZ85"/>
<name>A0A1P8JZ85_9BURK</name>
<evidence type="ECO:0000313" key="2">
    <source>
        <dbReference type="EMBL" id="APW39011.1"/>
    </source>
</evidence>
<sequence length="283" mass="31175">MNLTTLTQREIGSPSDLITLSDMFEEMAVSGSSLLFRGQPSDYGNLQPTLARKVDGAPHGAVSILESQLLKSFRTHYANLPALPGDMPPAGHVHAASDVEVMSLMQHYEVPSRLLDWTQSIWVAAYFACASNSGKPGELWVMDETLLEVDPTGMPVEKIRDAVSKSVSSRPGDYHPSWGMPFLVVIEPIVNSRLQAQRGKLTASDYATYDHAQILWKLATKRTGGDHPGSSFGRYIFRPERKGDILRFLDTQKGVSARTLFPDIVGLGRFLGAEFEALRSQLL</sequence>
<protein>
    <recommendedName>
        <fullName evidence="1">FRG domain-containing protein</fullName>
    </recommendedName>
</protein>
<dbReference type="SMART" id="SM00901">
    <property type="entry name" value="FRG"/>
    <property type="match status" value="1"/>
</dbReference>